<dbReference type="RefSeq" id="WP_248734693.1">
    <property type="nucleotide sequence ID" value="NZ_CALBWS010000007.1"/>
</dbReference>
<dbReference type="SUPFAM" id="SSF116922">
    <property type="entry name" value="YugE-like"/>
    <property type="match status" value="1"/>
</dbReference>
<dbReference type="Pfam" id="PF08958">
    <property type="entry name" value="DUF1871"/>
    <property type="match status" value="1"/>
</dbReference>
<dbReference type="Proteomes" id="UP000838308">
    <property type="component" value="Unassembled WGS sequence"/>
</dbReference>
<gene>
    <name evidence="1" type="ORF">BACCIP111895_01528</name>
</gene>
<proteinExistence type="predicted"/>
<dbReference type="InterPro" id="IPR015053">
    <property type="entry name" value="DUF1871"/>
</dbReference>
<dbReference type="Gene3D" id="1.10.340.20">
    <property type="entry name" value="Apc36109-like domain"/>
    <property type="match status" value="1"/>
</dbReference>
<dbReference type="EMBL" id="CALBWS010000007">
    <property type="protein sequence ID" value="CAH2714365.1"/>
    <property type="molecule type" value="Genomic_DNA"/>
</dbReference>
<dbReference type="InterPro" id="IPR023162">
    <property type="entry name" value="Apc36109-like_dom_sf"/>
</dbReference>
<comment type="caution">
    <text evidence="1">The sequence shown here is derived from an EMBL/GenBank/DDBJ whole genome shotgun (WGS) entry which is preliminary data.</text>
</comment>
<protein>
    <recommendedName>
        <fullName evidence="3">DUF1871 domain-containing protein</fullName>
    </recommendedName>
</protein>
<sequence length="87" mass="10130">MRKEIQTNLQYVDVLNEWNPFDLNHGSYETEIADVIQAIHELDDAAKLAKRIQTIYEFSFEKMIPMRHCLKMADDLLAIKANESCSI</sequence>
<organism evidence="1 2">
    <name type="scientific">Neobacillus rhizosphaerae</name>
    <dbReference type="NCBI Taxonomy" id="2880965"/>
    <lineage>
        <taxon>Bacteria</taxon>
        <taxon>Bacillati</taxon>
        <taxon>Bacillota</taxon>
        <taxon>Bacilli</taxon>
        <taxon>Bacillales</taxon>
        <taxon>Bacillaceae</taxon>
        <taxon>Neobacillus</taxon>
    </lineage>
</organism>
<accession>A0ABM9EP16</accession>
<reference evidence="1" key="1">
    <citation type="submission" date="2022-04" db="EMBL/GenBank/DDBJ databases">
        <authorList>
            <person name="Criscuolo A."/>
        </authorList>
    </citation>
    <scope>NUCLEOTIDE SEQUENCE</scope>
    <source>
        <strain evidence="1">CIP111895</strain>
    </source>
</reference>
<keyword evidence="2" id="KW-1185">Reference proteome</keyword>
<evidence type="ECO:0008006" key="3">
    <source>
        <dbReference type="Google" id="ProtNLM"/>
    </source>
</evidence>
<evidence type="ECO:0000313" key="2">
    <source>
        <dbReference type="Proteomes" id="UP000838308"/>
    </source>
</evidence>
<evidence type="ECO:0000313" key="1">
    <source>
        <dbReference type="EMBL" id="CAH2714365.1"/>
    </source>
</evidence>
<name>A0ABM9EP16_9BACI</name>